<dbReference type="PRINTS" id="PR00942">
    <property type="entry name" value="CUATPASEI"/>
</dbReference>
<feature type="domain" description="HMA" evidence="7">
    <location>
        <begin position="141"/>
        <end position="199"/>
    </location>
</feature>
<proteinExistence type="predicted"/>
<dbReference type="Gene3D" id="3.30.70.100">
    <property type="match status" value="2"/>
</dbReference>
<dbReference type="InterPro" id="IPR036163">
    <property type="entry name" value="HMA_dom_sf"/>
</dbReference>
<evidence type="ECO:0000256" key="3">
    <source>
        <dbReference type="ARBA" id="ARBA00022796"/>
    </source>
</evidence>
<dbReference type="CDD" id="cd00371">
    <property type="entry name" value="HMA"/>
    <property type="match status" value="2"/>
</dbReference>
<keyword evidence="3" id="KW-0406">Ion transport</keyword>
<keyword evidence="5" id="KW-1278">Translocase</keyword>
<keyword evidence="9" id="KW-1185">Reference proteome</keyword>
<dbReference type="GO" id="GO:0005507">
    <property type="term" value="F:copper ion binding"/>
    <property type="evidence" value="ECO:0007669"/>
    <property type="project" value="InterPro"/>
</dbReference>
<dbReference type="InterPro" id="IPR006122">
    <property type="entry name" value="HMA_Cu_ion-bd"/>
</dbReference>
<protein>
    <recommendedName>
        <fullName evidence="7">HMA domain-containing protein</fullName>
    </recommendedName>
</protein>
<dbReference type="Proteomes" id="UP001202328">
    <property type="component" value="Unassembled WGS sequence"/>
</dbReference>
<keyword evidence="3" id="KW-0187">Copper transport</keyword>
<evidence type="ECO:0000313" key="9">
    <source>
        <dbReference type="Proteomes" id="UP001202328"/>
    </source>
</evidence>
<dbReference type="SUPFAM" id="SSF55008">
    <property type="entry name" value="HMA, heavy metal-associated domain"/>
    <property type="match status" value="2"/>
</dbReference>
<dbReference type="PROSITE" id="PS50846">
    <property type="entry name" value="HMA_2"/>
    <property type="match status" value="2"/>
</dbReference>
<evidence type="ECO:0000256" key="5">
    <source>
        <dbReference type="ARBA" id="ARBA00022967"/>
    </source>
</evidence>
<accession>A0AAD4XZY1</accession>
<reference evidence="8" key="1">
    <citation type="submission" date="2022-04" db="EMBL/GenBank/DDBJ databases">
        <title>A functionally conserved STORR gene fusion in Papaver species that diverged 16.8 million years ago.</title>
        <authorList>
            <person name="Catania T."/>
        </authorList>
    </citation>
    <scope>NUCLEOTIDE SEQUENCE</scope>
    <source>
        <strain evidence="8">S-188037</strain>
    </source>
</reference>
<evidence type="ECO:0000259" key="7">
    <source>
        <dbReference type="PROSITE" id="PS50846"/>
    </source>
</evidence>
<evidence type="ECO:0000256" key="4">
    <source>
        <dbReference type="ARBA" id="ARBA00022842"/>
    </source>
</evidence>
<dbReference type="GO" id="GO:0043682">
    <property type="term" value="F:P-type divalent copper transporter activity"/>
    <property type="evidence" value="ECO:0007669"/>
    <property type="project" value="TreeGrafter"/>
</dbReference>
<feature type="domain" description="HMA" evidence="7">
    <location>
        <begin position="59"/>
        <end position="125"/>
    </location>
</feature>
<dbReference type="AlphaFoldDB" id="A0AAD4XZY1"/>
<comment type="subcellular location">
    <subcellularLocation>
        <location evidence="1">Endomembrane system</location>
        <topology evidence="1">Multi-pass membrane protein</topology>
    </subcellularLocation>
</comment>
<dbReference type="InterPro" id="IPR006121">
    <property type="entry name" value="HMA_dom"/>
</dbReference>
<evidence type="ECO:0000313" key="8">
    <source>
        <dbReference type="EMBL" id="KAI3962754.1"/>
    </source>
</evidence>
<keyword evidence="4" id="KW-0460">Magnesium</keyword>
<organism evidence="8 9">
    <name type="scientific">Papaver atlanticum</name>
    <dbReference type="NCBI Taxonomy" id="357466"/>
    <lineage>
        <taxon>Eukaryota</taxon>
        <taxon>Viridiplantae</taxon>
        <taxon>Streptophyta</taxon>
        <taxon>Embryophyta</taxon>
        <taxon>Tracheophyta</taxon>
        <taxon>Spermatophyta</taxon>
        <taxon>Magnoliopsida</taxon>
        <taxon>Ranunculales</taxon>
        <taxon>Papaveraceae</taxon>
        <taxon>Papaveroideae</taxon>
        <taxon>Papaver</taxon>
    </lineage>
</organism>
<gene>
    <name evidence="8" type="ORF">MKW98_029913</name>
</gene>
<dbReference type="NCBIfam" id="TIGR00003">
    <property type="entry name" value="copper ion binding protein"/>
    <property type="match status" value="2"/>
</dbReference>
<name>A0AAD4XZY1_9MAGN</name>
<keyword evidence="2" id="KW-0479">Metal-binding</keyword>
<keyword evidence="6" id="KW-0186">Copper</keyword>
<dbReference type="PROSITE" id="PS01047">
    <property type="entry name" value="HMA_1"/>
    <property type="match status" value="2"/>
</dbReference>
<dbReference type="EMBL" id="JAJJMB010000242">
    <property type="protein sequence ID" value="KAI3962754.1"/>
    <property type="molecule type" value="Genomic_DNA"/>
</dbReference>
<dbReference type="GO" id="GO:0016020">
    <property type="term" value="C:membrane"/>
    <property type="evidence" value="ECO:0007669"/>
    <property type="project" value="TreeGrafter"/>
</dbReference>
<evidence type="ECO:0000256" key="6">
    <source>
        <dbReference type="ARBA" id="ARBA00023008"/>
    </source>
</evidence>
<dbReference type="InterPro" id="IPR017969">
    <property type="entry name" value="Heavy-metal-associated_CS"/>
</dbReference>
<evidence type="ECO:0000256" key="1">
    <source>
        <dbReference type="ARBA" id="ARBA00004127"/>
    </source>
</evidence>
<dbReference type="PANTHER" id="PTHR43520:SF8">
    <property type="entry name" value="P-TYPE CU(+) TRANSPORTER"/>
    <property type="match status" value="1"/>
</dbReference>
<comment type="caution">
    <text evidence="8">The sequence shown here is derived from an EMBL/GenBank/DDBJ whole genome shotgun (WGS) entry which is preliminary data.</text>
</comment>
<dbReference type="Pfam" id="PF00403">
    <property type="entry name" value="HMA"/>
    <property type="match status" value="2"/>
</dbReference>
<sequence length="199" mass="21387">MAPSLRDLQLTSISGHRNTSSTAVVVAAEDSDDLEDVRLLDSYDRDDYNNVEEEGEGMKRIQVRVSGMTCAACSNSVESALLGIHGVFKASVALLQNRVDIVFDPKIVQDEDLKSAIEDAGFDAEILQESVSISSKSQEILTGQFRIGGMTCAACVNSVESILRELPGVKRAVVALATSLGEVEYDSAFINKDAIIEAN</sequence>
<dbReference type="PANTHER" id="PTHR43520">
    <property type="entry name" value="ATP7, ISOFORM B"/>
    <property type="match status" value="1"/>
</dbReference>
<evidence type="ECO:0000256" key="2">
    <source>
        <dbReference type="ARBA" id="ARBA00022723"/>
    </source>
</evidence>
<dbReference type="FunFam" id="3.30.70.100:FF:000005">
    <property type="entry name" value="Copper-exporting P-type ATPase A"/>
    <property type="match status" value="2"/>
</dbReference>
<dbReference type="GO" id="GO:0055070">
    <property type="term" value="P:copper ion homeostasis"/>
    <property type="evidence" value="ECO:0007669"/>
    <property type="project" value="TreeGrafter"/>
</dbReference>
<keyword evidence="3" id="KW-0813">Transport</keyword>